<protein>
    <recommendedName>
        <fullName evidence="5">Osteopetrosis-associated transmembrane protein 1</fullName>
    </recommendedName>
</protein>
<organism evidence="3 4">
    <name type="scientific">Steinernema carpocapsae</name>
    <name type="common">Entomopathogenic nematode</name>
    <dbReference type="NCBI Taxonomy" id="34508"/>
    <lineage>
        <taxon>Eukaryota</taxon>
        <taxon>Metazoa</taxon>
        <taxon>Ecdysozoa</taxon>
        <taxon>Nematoda</taxon>
        <taxon>Chromadorea</taxon>
        <taxon>Rhabditida</taxon>
        <taxon>Tylenchina</taxon>
        <taxon>Panagrolaimomorpha</taxon>
        <taxon>Strongyloidoidea</taxon>
        <taxon>Steinernematidae</taxon>
        <taxon>Steinernema</taxon>
    </lineage>
</organism>
<comment type="caution">
    <text evidence="3">The sequence shown here is derived from an EMBL/GenBank/DDBJ whole genome shotgun (WGS) entry which is preliminary data.</text>
</comment>
<dbReference type="InterPro" id="IPR019172">
    <property type="entry name" value="Osteopetrosis-assoc_TM_1"/>
</dbReference>
<evidence type="ECO:0008006" key="5">
    <source>
        <dbReference type="Google" id="ProtNLM"/>
    </source>
</evidence>
<gene>
    <name evidence="3" type="ORF">L596_011267</name>
</gene>
<dbReference type="GO" id="GO:0005829">
    <property type="term" value="C:cytosol"/>
    <property type="evidence" value="ECO:0007669"/>
    <property type="project" value="TreeGrafter"/>
</dbReference>
<evidence type="ECO:0000313" key="3">
    <source>
        <dbReference type="EMBL" id="TKR86741.1"/>
    </source>
</evidence>
<evidence type="ECO:0000313" key="4">
    <source>
        <dbReference type="Proteomes" id="UP000298663"/>
    </source>
</evidence>
<keyword evidence="1" id="KW-0472">Membrane</keyword>
<dbReference type="EMBL" id="AZBU02000003">
    <property type="protein sequence ID" value="TKR86741.1"/>
    <property type="molecule type" value="Genomic_DNA"/>
</dbReference>
<name>A0A4U5NUB3_STECR</name>
<dbReference type="OrthoDB" id="8021850at2759"/>
<keyword evidence="1" id="KW-0812">Transmembrane</keyword>
<dbReference type="PANTHER" id="PTHR15644:SF2">
    <property type="entry name" value="OSTEOPETROSIS-ASSOCIATED TRANSMEMBRANE PROTEIN 1"/>
    <property type="match status" value="1"/>
</dbReference>
<feature type="transmembrane region" description="Helical" evidence="1">
    <location>
        <begin position="235"/>
        <end position="256"/>
    </location>
</feature>
<feature type="chain" id="PRO_5020502041" description="Osteopetrosis-associated transmembrane protein 1" evidence="2">
    <location>
        <begin position="24"/>
        <end position="362"/>
    </location>
</feature>
<accession>A0A4U5NUB3</accession>
<keyword evidence="4" id="KW-1185">Reference proteome</keyword>
<dbReference type="PANTHER" id="PTHR15644">
    <property type="entry name" value="OSTEOPETROSIS ASSOCIATED TRANSMEMBRANE PROTEIN 1"/>
    <property type="match status" value="1"/>
</dbReference>
<keyword evidence="2" id="KW-0732">Signal</keyword>
<keyword evidence="1" id="KW-1133">Transmembrane helix</keyword>
<feature type="signal peptide" evidence="2">
    <location>
        <begin position="1"/>
        <end position="23"/>
    </location>
</feature>
<evidence type="ECO:0000256" key="1">
    <source>
        <dbReference type="SAM" id="Phobius"/>
    </source>
</evidence>
<dbReference type="AlphaFoldDB" id="A0A4U5NUB3"/>
<proteinExistence type="predicted"/>
<dbReference type="STRING" id="34508.A0A4U5NUB3"/>
<reference evidence="3 4" key="2">
    <citation type="journal article" date="2019" name="G3 (Bethesda)">
        <title>Hybrid Assembly of the Genome of the Entomopathogenic Nematode Steinernema carpocapsae Identifies the X-Chromosome.</title>
        <authorList>
            <person name="Serra L."/>
            <person name="Macchietto M."/>
            <person name="Macias-Munoz A."/>
            <person name="McGill C.J."/>
            <person name="Rodriguez I.M."/>
            <person name="Rodriguez B."/>
            <person name="Murad R."/>
            <person name="Mortazavi A."/>
        </authorList>
    </citation>
    <scope>NUCLEOTIDE SEQUENCE [LARGE SCALE GENOMIC DNA]</scope>
    <source>
        <strain evidence="3 4">ALL</strain>
    </source>
</reference>
<feature type="transmembrane region" description="Helical" evidence="1">
    <location>
        <begin position="314"/>
        <end position="342"/>
    </location>
</feature>
<dbReference type="Pfam" id="PF09777">
    <property type="entry name" value="OSTMP1"/>
    <property type="match status" value="1"/>
</dbReference>
<evidence type="ECO:0000256" key="2">
    <source>
        <dbReference type="SAM" id="SignalP"/>
    </source>
</evidence>
<sequence>MMKRALLGAVFVFFLAGEALVEAYGEAWDLDAPCQTFVKRLAKSQAKMIQCASNFSSPPKVCTNCIEEYMQFKQTEYETKLEKNETSLDGTPCSQVIYSSYLLSYNADVSNTITHKIWEQSRCDSCLHIHWDHESGNNTFDYEDSTMTFQLNLFQWRNCVSNVTSYSSNTSEICTNCMDHFNELFKFYWEIYTAPEIDFCLDVETTMNDTITIWHNVWQCSDDLKPFDRRHDATMLIFVSVFLFVITFFFYAGSYIQAERAQRNLLQYSRMMPPTGLRSRLMSSSTLTEDFSLSSTSHAGQLRPAGLPASSSCYFPIFAFVIITRVGYVQFTFSSICLLCILQNSKKSREIRDGWQPKKIYA</sequence>
<dbReference type="Proteomes" id="UP000298663">
    <property type="component" value="Unassembled WGS sequence"/>
</dbReference>
<reference evidence="3 4" key="1">
    <citation type="journal article" date="2015" name="Genome Biol.">
        <title>Comparative genomics of Steinernema reveals deeply conserved gene regulatory networks.</title>
        <authorList>
            <person name="Dillman A.R."/>
            <person name="Macchietto M."/>
            <person name="Porter C.F."/>
            <person name="Rogers A."/>
            <person name="Williams B."/>
            <person name="Antoshechkin I."/>
            <person name="Lee M.M."/>
            <person name="Goodwin Z."/>
            <person name="Lu X."/>
            <person name="Lewis E.E."/>
            <person name="Goodrich-Blair H."/>
            <person name="Stock S.P."/>
            <person name="Adams B.J."/>
            <person name="Sternberg P.W."/>
            <person name="Mortazavi A."/>
        </authorList>
    </citation>
    <scope>NUCLEOTIDE SEQUENCE [LARGE SCALE GENOMIC DNA]</scope>
    <source>
        <strain evidence="3 4">ALL</strain>
    </source>
</reference>